<dbReference type="PRINTS" id="PR00598">
    <property type="entry name" value="HTHMARR"/>
</dbReference>
<protein>
    <submittedName>
        <fullName evidence="5">MarR family transcriptional regulator</fullName>
    </submittedName>
</protein>
<dbReference type="SMART" id="SM00347">
    <property type="entry name" value="HTH_MARR"/>
    <property type="match status" value="1"/>
</dbReference>
<evidence type="ECO:0000256" key="2">
    <source>
        <dbReference type="ARBA" id="ARBA00023125"/>
    </source>
</evidence>
<dbReference type="InterPro" id="IPR039422">
    <property type="entry name" value="MarR/SlyA-like"/>
</dbReference>
<dbReference type="PROSITE" id="PS01117">
    <property type="entry name" value="HTH_MARR_1"/>
    <property type="match status" value="1"/>
</dbReference>
<reference evidence="5 6" key="1">
    <citation type="submission" date="2024-03" db="EMBL/GenBank/DDBJ databases">
        <authorList>
            <person name="Jo J.-H."/>
        </authorList>
    </citation>
    <scope>NUCLEOTIDE SEQUENCE [LARGE SCALE GENOMIC DNA]</scope>
    <source>
        <strain evidence="5 6">PS1R-30</strain>
    </source>
</reference>
<dbReference type="SUPFAM" id="SSF46785">
    <property type="entry name" value="Winged helix' DNA-binding domain"/>
    <property type="match status" value="1"/>
</dbReference>
<proteinExistence type="predicted"/>
<keyword evidence="6" id="KW-1185">Reference proteome</keyword>
<evidence type="ECO:0000313" key="6">
    <source>
        <dbReference type="Proteomes" id="UP001361239"/>
    </source>
</evidence>
<accession>A0ABU8S2P5</accession>
<sequence>MIEPRTESALRAIRRLLRSADLSEKRLAMATGLTPSQLVVLQEVAREGEATAGGIATAVQFSQATVTSIVDRLVERSFVARSRRENDRRKVWVTITLVGRAILSSAPDVMQDRFQDRFSQLPDWEQAMIVAMLERLSAVLDADSLEAAPVIDAGIIDRIAPD</sequence>
<evidence type="ECO:0000256" key="3">
    <source>
        <dbReference type="ARBA" id="ARBA00023163"/>
    </source>
</evidence>
<evidence type="ECO:0000313" key="5">
    <source>
        <dbReference type="EMBL" id="MEJ5979542.1"/>
    </source>
</evidence>
<dbReference type="InterPro" id="IPR023187">
    <property type="entry name" value="Tscrpt_reg_MarR-type_CS"/>
</dbReference>
<dbReference type="InterPro" id="IPR000835">
    <property type="entry name" value="HTH_MarR-typ"/>
</dbReference>
<feature type="domain" description="HTH marR-type" evidence="4">
    <location>
        <begin position="3"/>
        <end position="138"/>
    </location>
</feature>
<dbReference type="Proteomes" id="UP001361239">
    <property type="component" value="Unassembled WGS sequence"/>
</dbReference>
<dbReference type="PROSITE" id="PS50995">
    <property type="entry name" value="HTH_MARR_2"/>
    <property type="match status" value="1"/>
</dbReference>
<keyword evidence="1" id="KW-0805">Transcription regulation</keyword>
<gene>
    <name evidence="5" type="ORF">WG901_23015</name>
</gene>
<evidence type="ECO:0000259" key="4">
    <source>
        <dbReference type="PROSITE" id="PS50995"/>
    </source>
</evidence>
<dbReference type="InterPro" id="IPR036390">
    <property type="entry name" value="WH_DNA-bd_sf"/>
</dbReference>
<dbReference type="EMBL" id="JBBHJZ010000009">
    <property type="protein sequence ID" value="MEJ5979542.1"/>
    <property type="molecule type" value="Genomic_DNA"/>
</dbReference>
<dbReference type="PANTHER" id="PTHR33164:SF89">
    <property type="entry name" value="MARR FAMILY REGULATORY PROTEIN"/>
    <property type="match status" value="1"/>
</dbReference>
<comment type="caution">
    <text evidence="5">The sequence shown here is derived from an EMBL/GenBank/DDBJ whole genome shotgun (WGS) entry which is preliminary data.</text>
</comment>
<organism evidence="5 6">
    <name type="scientific">Novosphingobium anseongense</name>
    <dbReference type="NCBI Taxonomy" id="3133436"/>
    <lineage>
        <taxon>Bacteria</taxon>
        <taxon>Pseudomonadati</taxon>
        <taxon>Pseudomonadota</taxon>
        <taxon>Alphaproteobacteria</taxon>
        <taxon>Sphingomonadales</taxon>
        <taxon>Sphingomonadaceae</taxon>
        <taxon>Novosphingobium</taxon>
    </lineage>
</organism>
<keyword evidence="2" id="KW-0238">DNA-binding</keyword>
<dbReference type="PANTHER" id="PTHR33164">
    <property type="entry name" value="TRANSCRIPTIONAL REGULATOR, MARR FAMILY"/>
    <property type="match status" value="1"/>
</dbReference>
<dbReference type="RefSeq" id="WP_339589481.1">
    <property type="nucleotide sequence ID" value="NZ_JBBHJZ010000009.1"/>
</dbReference>
<dbReference type="Pfam" id="PF01047">
    <property type="entry name" value="MarR"/>
    <property type="match status" value="1"/>
</dbReference>
<keyword evidence="3" id="KW-0804">Transcription</keyword>
<dbReference type="InterPro" id="IPR036388">
    <property type="entry name" value="WH-like_DNA-bd_sf"/>
</dbReference>
<name>A0ABU8S2P5_9SPHN</name>
<dbReference type="Gene3D" id="1.10.10.10">
    <property type="entry name" value="Winged helix-like DNA-binding domain superfamily/Winged helix DNA-binding domain"/>
    <property type="match status" value="1"/>
</dbReference>
<evidence type="ECO:0000256" key="1">
    <source>
        <dbReference type="ARBA" id="ARBA00023015"/>
    </source>
</evidence>